<name>A0A9N9DC77_9GLOM</name>
<keyword evidence="3" id="KW-1185">Reference proteome</keyword>
<dbReference type="InterPro" id="IPR051057">
    <property type="entry name" value="PI-PLC_domain"/>
</dbReference>
<evidence type="ECO:0000256" key="1">
    <source>
        <dbReference type="SAM" id="Phobius"/>
    </source>
</evidence>
<evidence type="ECO:0000313" key="2">
    <source>
        <dbReference type="EMBL" id="CAG8634578.1"/>
    </source>
</evidence>
<feature type="transmembrane region" description="Helical" evidence="1">
    <location>
        <begin position="301"/>
        <end position="322"/>
    </location>
</feature>
<dbReference type="PANTHER" id="PTHR13593:SF140">
    <property type="entry name" value="PLC-LIKE PHOSPHODIESTERASE"/>
    <property type="match status" value="1"/>
</dbReference>
<keyword evidence="1" id="KW-0812">Transmembrane</keyword>
<sequence>MVRAQGTTAPTVCNGYAEFCDKPYSSITFVATHNSYANTSETTGIPQQLKAGVRAFLLDGHYNPNSKTAPIELCHTSCAILDAGKVSDTLKLFTTFLEQNPNEVITIFWENFDKIDPADYKTAYDTAGLTSYAYIPSSPTEWPTLSSLIQSNTRVINFIDTGANNATVPWLLSEYTYVFETPFENYDLNAWQCTVDRPKDRNPPPPMYLINHFLYQTLPFGNVTVEIPKTDTANVTNGLNLELHVQNCTKIFGKAPNFLAVDAYDQGSDGKNVFVIAAEMNNVTYVPPPSPKETKKSGSTVLSVNLGVNFLALIGVVTFTIFGL</sequence>
<dbReference type="EMBL" id="CAJVPV010008782">
    <property type="protein sequence ID" value="CAG8634578.1"/>
    <property type="molecule type" value="Genomic_DNA"/>
</dbReference>
<dbReference type="InterPro" id="IPR017946">
    <property type="entry name" value="PLC-like_Pdiesterase_TIM-brl"/>
</dbReference>
<dbReference type="Proteomes" id="UP000789342">
    <property type="component" value="Unassembled WGS sequence"/>
</dbReference>
<accession>A0A9N9DC77</accession>
<keyword evidence="1" id="KW-0472">Membrane</keyword>
<evidence type="ECO:0000313" key="3">
    <source>
        <dbReference type="Proteomes" id="UP000789342"/>
    </source>
</evidence>
<dbReference type="OrthoDB" id="7984201at2759"/>
<dbReference type="GO" id="GO:0008081">
    <property type="term" value="F:phosphoric diester hydrolase activity"/>
    <property type="evidence" value="ECO:0007669"/>
    <property type="project" value="InterPro"/>
</dbReference>
<dbReference type="GO" id="GO:0006629">
    <property type="term" value="P:lipid metabolic process"/>
    <property type="evidence" value="ECO:0007669"/>
    <property type="project" value="InterPro"/>
</dbReference>
<protein>
    <submittedName>
        <fullName evidence="2">6448_t:CDS:1</fullName>
    </submittedName>
</protein>
<dbReference type="SUPFAM" id="SSF51695">
    <property type="entry name" value="PLC-like phosphodiesterases"/>
    <property type="match status" value="1"/>
</dbReference>
<dbReference type="Gene3D" id="3.20.20.190">
    <property type="entry name" value="Phosphatidylinositol (PI) phosphodiesterase"/>
    <property type="match status" value="1"/>
</dbReference>
<dbReference type="PANTHER" id="PTHR13593">
    <property type="match status" value="1"/>
</dbReference>
<reference evidence="2" key="1">
    <citation type="submission" date="2021-06" db="EMBL/GenBank/DDBJ databases">
        <authorList>
            <person name="Kallberg Y."/>
            <person name="Tangrot J."/>
            <person name="Rosling A."/>
        </authorList>
    </citation>
    <scope>NUCLEOTIDE SEQUENCE</scope>
    <source>
        <strain evidence="2">CL551</strain>
    </source>
</reference>
<keyword evidence="1" id="KW-1133">Transmembrane helix</keyword>
<dbReference type="AlphaFoldDB" id="A0A9N9DC77"/>
<dbReference type="Pfam" id="PF26146">
    <property type="entry name" value="PI-PLC_X"/>
    <property type="match status" value="1"/>
</dbReference>
<comment type="caution">
    <text evidence="2">The sequence shown here is derived from an EMBL/GenBank/DDBJ whole genome shotgun (WGS) entry which is preliminary data.</text>
</comment>
<proteinExistence type="predicted"/>
<organism evidence="2 3">
    <name type="scientific">Acaulospora morrowiae</name>
    <dbReference type="NCBI Taxonomy" id="94023"/>
    <lineage>
        <taxon>Eukaryota</taxon>
        <taxon>Fungi</taxon>
        <taxon>Fungi incertae sedis</taxon>
        <taxon>Mucoromycota</taxon>
        <taxon>Glomeromycotina</taxon>
        <taxon>Glomeromycetes</taxon>
        <taxon>Diversisporales</taxon>
        <taxon>Acaulosporaceae</taxon>
        <taxon>Acaulospora</taxon>
    </lineage>
</organism>
<gene>
    <name evidence="2" type="ORF">AMORRO_LOCUS9246</name>
</gene>